<evidence type="ECO:0000256" key="1">
    <source>
        <dbReference type="SAM" id="MobiDB-lite"/>
    </source>
</evidence>
<protein>
    <submittedName>
        <fullName evidence="2">Uncharacterized protein</fullName>
    </submittedName>
</protein>
<dbReference type="EMBL" id="BPLR01007103">
    <property type="protein sequence ID" value="GIY14556.1"/>
    <property type="molecule type" value="Genomic_DNA"/>
</dbReference>
<name>A0AAV4R1U9_CAEEX</name>
<feature type="compositionally biased region" description="Basic and acidic residues" evidence="1">
    <location>
        <begin position="96"/>
        <end position="105"/>
    </location>
</feature>
<feature type="region of interest" description="Disordered" evidence="1">
    <location>
        <begin position="85"/>
        <end position="105"/>
    </location>
</feature>
<accession>A0AAV4R1U9</accession>
<evidence type="ECO:0000313" key="3">
    <source>
        <dbReference type="Proteomes" id="UP001054945"/>
    </source>
</evidence>
<evidence type="ECO:0000313" key="2">
    <source>
        <dbReference type="EMBL" id="GIY14556.1"/>
    </source>
</evidence>
<organism evidence="2 3">
    <name type="scientific">Caerostris extrusa</name>
    <name type="common">Bark spider</name>
    <name type="synonym">Caerostris bankana</name>
    <dbReference type="NCBI Taxonomy" id="172846"/>
    <lineage>
        <taxon>Eukaryota</taxon>
        <taxon>Metazoa</taxon>
        <taxon>Ecdysozoa</taxon>
        <taxon>Arthropoda</taxon>
        <taxon>Chelicerata</taxon>
        <taxon>Arachnida</taxon>
        <taxon>Araneae</taxon>
        <taxon>Araneomorphae</taxon>
        <taxon>Entelegynae</taxon>
        <taxon>Araneoidea</taxon>
        <taxon>Araneidae</taxon>
        <taxon>Caerostris</taxon>
    </lineage>
</organism>
<proteinExistence type="predicted"/>
<comment type="caution">
    <text evidence="2">The sequence shown here is derived from an EMBL/GenBank/DDBJ whole genome shotgun (WGS) entry which is preliminary data.</text>
</comment>
<dbReference type="AlphaFoldDB" id="A0AAV4R1U9"/>
<sequence>MRRRRHLWQSCPPIKKQWRRRVRNKSVSRREFVCLDKLPSLSILSSRFCFEMARFAALFYERKESFRTLGIFPCVQPGLPVSNCGEHQPQHRQSHHHDIHDRGEPARLMPDSHLLFVVEMLRV</sequence>
<gene>
    <name evidence="2" type="ORF">CEXT_630771</name>
</gene>
<reference evidence="2 3" key="1">
    <citation type="submission" date="2021-06" db="EMBL/GenBank/DDBJ databases">
        <title>Caerostris extrusa draft genome.</title>
        <authorList>
            <person name="Kono N."/>
            <person name="Arakawa K."/>
        </authorList>
    </citation>
    <scope>NUCLEOTIDE SEQUENCE [LARGE SCALE GENOMIC DNA]</scope>
</reference>
<dbReference type="Proteomes" id="UP001054945">
    <property type="component" value="Unassembled WGS sequence"/>
</dbReference>
<keyword evidence="3" id="KW-1185">Reference proteome</keyword>